<dbReference type="GO" id="GO:0031902">
    <property type="term" value="C:late endosome membrane"/>
    <property type="evidence" value="ECO:0007669"/>
    <property type="project" value="UniProtKB-SubCell"/>
</dbReference>
<evidence type="ECO:0000259" key="11">
    <source>
        <dbReference type="Pfam" id="PF05131"/>
    </source>
</evidence>
<accession>A0A9N9WR79</accession>
<keyword evidence="5" id="KW-0863">Zinc-finger</keyword>
<keyword evidence="9" id="KW-0175">Coiled coil</keyword>
<dbReference type="PROSITE" id="PS50236">
    <property type="entry name" value="CHCR"/>
    <property type="match status" value="1"/>
</dbReference>
<dbReference type="GO" id="GO:0006904">
    <property type="term" value="P:vesicle docking involved in exocytosis"/>
    <property type="evidence" value="ECO:0007669"/>
    <property type="project" value="TreeGrafter"/>
</dbReference>
<keyword evidence="14" id="KW-1185">Reference proteome</keyword>
<dbReference type="AlphaFoldDB" id="A0A9N9WR79"/>
<dbReference type="GO" id="GO:0006886">
    <property type="term" value="P:intracellular protein transport"/>
    <property type="evidence" value="ECO:0007669"/>
    <property type="project" value="UniProtKB-UniRule"/>
</dbReference>
<evidence type="ECO:0000256" key="1">
    <source>
        <dbReference type="ARBA" id="ARBA00004492"/>
    </source>
</evidence>
<dbReference type="Proteomes" id="UP001153620">
    <property type="component" value="Chromosome 2"/>
</dbReference>
<dbReference type="Pfam" id="PF00637">
    <property type="entry name" value="Clathrin"/>
    <property type="match status" value="1"/>
</dbReference>
<dbReference type="InterPro" id="IPR000547">
    <property type="entry name" value="Clathrin_H-chain/VPS_repeat"/>
</dbReference>
<feature type="repeat" description="CHCR" evidence="8">
    <location>
        <begin position="626"/>
        <end position="777"/>
    </location>
</feature>
<feature type="coiled-coil region" evidence="9">
    <location>
        <begin position="807"/>
        <end position="848"/>
    </location>
</feature>
<dbReference type="EMBL" id="OU895878">
    <property type="protein sequence ID" value="CAG9802012.1"/>
    <property type="molecule type" value="Genomic_DNA"/>
</dbReference>
<dbReference type="InterPro" id="IPR058919">
    <property type="entry name" value="Pep3/Vps18_RING_C"/>
</dbReference>
<dbReference type="PANTHER" id="PTHR23323">
    <property type="entry name" value="VACUOLAR PROTEIN SORTING-ASSOCIATED PROTEIN"/>
    <property type="match status" value="1"/>
</dbReference>
<feature type="domain" description="Pep3/Vps18 beta-propeller" evidence="11">
    <location>
        <begin position="44"/>
        <end position="404"/>
    </location>
</feature>
<evidence type="ECO:0000256" key="9">
    <source>
        <dbReference type="SAM" id="Coils"/>
    </source>
</evidence>
<comment type="subcellular location">
    <subcellularLocation>
        <location evidence="1">Late endosome membrane</location>
        <topology evidence="1">Peripheral membrane protein</topology>
        <orientation evidence="1">Cytoplasmic side</orientation>
    </subcellularLocation>
</comment>
<name>A0A9N9WR79_9DIPT</name>
<evidence type="ECO:0000313" key="13">
    <source>
        <dbReference type="EMBL" id="CAG9802012.1"/>
    </source>
</evidence>
<evidence type="ECO:0000256" key="7">
    <source>
        <dbReference type="ARBA" id="ARBA00023136"/>
    </source>
</evidence>
<evidence type="ECO:0000313" key="14">
    <source>
        <dbReference type="Proteomes" id="UP001153620"/>
    </source>
</evidence>
<feature type="domain" description="Pep3/Vps18 RING C-terminal" evidence="12">
    <location>
        <begin position="856"/>
        <end position="956"/>
    </location>
</feature>
<organism evidence="13 14">
    <name type="scientific">Chironomus riparius</name>
    <dbReference type="NCBI Taxonomy" id="315576"/>
    <lineage>
        <taxon>Eukaryota</taxon>
        <taxon>Metazoa</taxon>
        <taxon>Ecdysozoa</taxon>
        <taxon>Arthropoda</taxon>
        <taxon>Hexapoda</taxon>
        <taxon>Insecta</taxon>
        <taxon>Pterygota</taxon>
        <taxon>Neoptera</taxon>
        <taxon>Endopterygota</taxon>
        <taxon>Diptera</taxon>
        <taxon>Nematocera</taxon>
        <taxon>Chironomoidea</taxon>
        <taxon>Chironomidae</taxon>
        <taxon>Chironominae</taxon>
        <taxon>Chironomus</taxon>
    </lineage>
</organism>
<dbReference type="InterPro" id="IPR055358">
    <property type="entry name" value="CHCR"/>
</dbReference>
<dbReference type="GO" id="GO:0008270">
    <property type="term" value="F:zinc ion binding"/>
    <property type="evidence" value="ECO:0007669"/>
    <property type="project" value="UniProtKB-KW"/>
</dbReference>
<feature type="region of interest" description="Disordered" evidence="10">
    <location>
        <begin position="1"/>
        <end position="25"/>
    </location>
</feature>
<dbReference type="InterPro" id="IPR007810">
    <property type="entry name" value="Pep3/Vps18_beta-prop"/>
</dbReference>
<evidence type="ECO:0000256" key="10">
    <source>
        <dbReference type="SAM" id="MobiDB-lite"/>
    </source>
</evidence>
<feature type="compositionally biased region" description="Polar residues" evidence="10">
    <location>
        <begin position="1"/>
        <end position="17"/>
    </location>
</feature>
<dbReference type="PANTHER" id="PTHR23323:SF26">
    <property type="entry name" value="VACUOLAR PROTEIN SORTING-ASSOCIATED PROTEIN 18 HOMOLOG"/>
    <property type="match status" value="1"/>
</dbReference>
<reference evidence="13" key="2">
    <citation type="submission" date="2022-10" db="EMBL/GenBank/DDBJ databases">
        <authorList>
            <consortium name="ENA_rothamsted_submissions"/>
            <consortium name="culmorum"/>
            <person name="King R."/>
        </authorList>
    </citation>
    <scope>NUCLEOTIDE SEQUENCE</scope>
</reference>
<dbReference type="GO" id="GO:0030897">
    <property type="term" value="C:HOPS complex"/>
    <property type="evidence" value="ECO:0007669"/>
    <property type="project" value="TreeGrafter"/>
</dbReference>
<gene>
    <name evidence="13" type="ORF">CHIRRI_LOCUS4928</name>
</gene>
<keyword evidence="6" id="KW-0862">Zinc</keyword>
<evidence type="ECO:0000256" key="5">
    <source>
        <dbReference type="ARBA" id="ARBA00022771"/>
    </source>
</evidence>
<dbReference type="GO" id="GO:0007032">
    <property type="term" value="P:endosome organization"/>
    <property type="evidence" value="ECO:0007669"/>
    <property type="project" value="TreeGrafter"/>
</dbReference>
<evidence type="ECO:0000256" key="6">
    <source>
        <dbReference type="ARBA" id="ARBA00022833"/>
    </source>
</evidence>
<protein>
    <recommendedName>
        <fullName evidence="3">Vacuolar protein sorting-associated protein 18 homolog</fullName>
    </recommendedName>
</protein>
<dbReference type="Pfam" id="PF05131">
    <property type="entry name" value="Pep3_Vps18"/>
    <property type="match status" value="1"/>
</dbReference>
<dbReference type="Pfam" id="PF26148">
    <property type="entry name" value="VPS18_RING_C"/>
    <property type="match status" value="1"/>
</dbReference>
<sequence length="969" mass="113068">MSFNFDQFNSNSLTQREPISRSSEETQIVPSGYVQIKKNDETQIFRKQKMNISLPANINFLNVSNDNIAILMSAHLLFRMNMSRADSQTDVSLEKFIVGQRVSRMFLDQTGNHLLLSLVPKSSGYSSELMYLNRNCNKPKILTKFRDHEITAIGFNCENTSSITTGNILLGTSKGYIFEADIGLENDRVIQNNFRQAFDIGRGEKGPVTGIGVHRAQKTNNFIVLVSTLDRLYKFHECLNDDKSLSNIFKHYMNVPEEARDYEQQSSKLSYSQMDFILENKYPRGFGWLTEAGIFYGEINQIADNPNFILSKKTITFPEQDNDYRTASYISKHQNLVPSSFVLTDFHILLQYSDHITAISLISHEIVYDEYFSDQHGKLMAIIKDVKNGNVYTFSNKTIFKYKIHNEKRNVWRIYLDKKEFELAEKYSRDNPAHYDIVLSRIGDDFYERKLYIDASRVYSQTKKSFEEVTLKFMQVNENLPLIYYLKSRLNDLNPATEKTQITMLVVWLVDLYLTEINRSSLTSLERQKEYDEFLLHPHVQTCLKDNRKVIYDIIASHGDNYNLTSLTTMNEDYEDVINHYIQQNEYRDALDTLKIPKRADLIYQFAPIIIEESPKETIQMLMDRGRGLNAVKLLPTLLCIKSDKHRTEVVRYLEFAIHSLSVQDQSIHNYLIQLYAKYKDSEKLMSYFETQGKELSMIHYDVHYALRLCKEFDVKQACVFLMCILEFWQQAVELSLTFDSKLAQQTASQPNDRELKRKLWLTIAEYEIRRKENVQEALELLRTTDLLRIEDLLPFFPDFQKIDHFKEAICDSLKEYNRKIHEQRKEMEESAEAAENVRKSIQAFKNRSVTISGQDKCSYCGVFLLLKPFFLFPCSHKFHSDCLEKNLLELFKPEEGQKLQKLKQKLSSLSTQIEISKNQNNSIPEQIIAARDQLKLDIENILAAECTMCGSLMIQQLDKKFSSSNEQW</sequence>
<dbReference type="OrthoDB" id="1845386at2759"/>
<dbReference type="GO" id="GO:0030674">
    <property type="term" value="F:protein-macromolecule adaptor activity"/>
    <property type="evidence" value="ECO:0007669"/>
    <property type="project" value="TreeGrafter"/>
</dbReference>
<dbReference type="GO" id="GO:0007040">
    <property type="term" value="P:lysosome organization"/>
    <property type="evidence" value="ECO:0007669"/>
    <property type="project" value="TreeGrafter"/>
</dbReference>
<evidence type="ECO:0000256" key="4">
    <source>
        <dbReference type="ARBA" id="ARBA00022723"/>
    </source>
</evidence>
<comment type="similarity">
    <text evidence="2">Belongs to the VPS18 family.</text>
</comment>
<evidence type="ECO:0000256" key="2">
    <source>
        <dbReference type="ARBA" id="ARBA00010454"/>
    </source>
</evidence>
<evidence type="ECO:0000256" key="3">
    <source>
        <dbReference type="ARBA" id="ARBA00017338"/>
    </source>
</evidence>
<dbReference type="GO" id="GO:0048284">
    <property type="term" value="P:organelle fusion"/>
    <property type="evidence" value="ECO:0007669"/>
    <property type="project" value="TreeGrafter"/>
</dbReference>
<evidence type="ECO:0000256" key="8">
    <source>
        <dbReference type="PROSITE-ProRule" id="PRU01006"/>
    </source>
</evidence>
<reference evidence="13" key="1">
    <citation type="submission" date="2022-01" db="EMBL/GenBank/DDBJ databases">
        <authorList>
            <person name="King R."/>
        </authorList>
    </citation>
    <scope>NUCLEOTIDE SEQUENCE</scope>
</reference>
<proteinExistence type="inferred from homology"/>
<dbReference type="GO" id="GO:0008333">
    <property type="term" value="P:endosome to lysosome transport"/>
    <property type="evidence" value="ECO:0007669"/>
    <property type="project" value="TreeGrafter"/>
</dbReference>
<keyword evidence="4" id="KW-0479">Metal-binding</keyword>
<evidence type="ECO:0000259" key="12">
    <source>
        <dbReference type="Pfam" id="PF26148"/>
    </source>
</evidence>
<keyword evidence="7" id="KW-0472">Membrane</keyword>